<protein>
    <submittedName>
        <fullName evidence="2">Uncharacterized protein</fullName>
    </submittedName>
</protein>
<comment type="caution">
    <text evidence="2">The sequence shown here is derived from an EMBL/GenBank/DDBJ whole genome shotgun (WGS) entry which is preliminary data.</text>
</comment>
<evidence type="ECO:0000313" key="3">
    <source>
        <dbReference type="Proteomes" id="UP001352223"/>
    </source>
</evidence>
<proteinExistence type="predicted"/>
<dbReference type="EMBL" id="JAOZYB010000308">
    <property type="protein sequence ID" value="MEB3964282.1"/>
    <property type="molecule type" value="Genomic_DNA"/>
</dbReference>
<gene>
    <name evidence="2" type="ORF">OKJ48_29175</name>
</gene>
<reference evidence="2 3" key="1">
    <citation type="submission" date="2022-10" db="EMBL/GenBank/DDBJ databases">
        <authorList>
            <person name="Xie J."/>
            <person name="Shen N."/>
        </authorList>
    </citation>
    <scope>NUCLEOTIDE SEQUENCE [LARGE SCALE GENOMIC DNA]</scope>
    <source>
        <strain evidence="2 3">DSM 41681</strain>
    </source>
</reference>
<keyword evidence="3" id="KW-1185">Reference proteome</keyword>
<dbReference type="RefSeq" id="WP_324772005.1">
    <property type="nucleotide sequence ID" value="NZ_BAAATS010000022.1"/>
</dbReference>
<dbReference type="Proteomes" id="UP001352223">
    <property type="component" value="Unassembled WGS sequence"/>
</dbReference>
<name>A0ABU6CHV6_9ACTN</name>
<feature type="transmembrane region" description="Helical" evidence="1">
    <location>
        <begin position="6"/>
        <end position="31"/>
    </location>
</feature>
<keyword evidence="1" id="KW-1133">Transmembrane helix</keyword>
<keyword evidence="1" id="KW-0812">Transmembrane</keyword>
<evidence type="ECO:0000313" key="2">
    <source>
        <dbReference type="EMBL" id="MEB3964282.1"/>
    </source>
</evidence>
<keyword evidence="1" id="KW-0472">Membrane</keyword>
<evidence type="ECO:0000256" key="1">
    <source>
        <dbReference type="SAM" id="Phobius"/>
    </source>
</evidence>
<sequence length="285" mass="31611">MNPGELVPFATAMGTLTAAGVAGLVAWRAALRSARITWRSKTVEWQFEAVTQFYDAVMYFSEPRTRVRDIDEREDTRAKAWRRLYLAGPGALVALEGAAHTMSEAARGVADGIRGLNIWYDLLDRACRACEHLSELVDQDERRGNPDGSLHDEYDLSKTAHGRLQDALRPGLAVDWYAVNRAVDAYASRVTADSDGTPGDAVTSEEVNRALESVGPPYALHGELDEAWRDLLGAAPFFSEQVRGWLDGRVRRVPQAKFRRSNKYLRVQSGAVDAIRTGARPRPKQ</sequence>
<accession>A0ABU6CHV6</accession>
<organism evidence="2 3">
    <name type="scientific">Streptomyces kunmingensis</name>
    <dbReference type="NCBI Taxonomy" id="68225"/>
    <lineage>
        <taxon>Bacteria</taxon>
        <taxon>Bacillati</taxon>
        <taxon>Actinomycetota</taxon>
        <taxon>Actinomycetes</taxon>
        <taxon>Kitasatosporales</taxon>
        <taxon>Streptomycetaceae</taxon>
        <taxon>Streptomyces</taxon>
    </lineage>
</organism>